<feature type="coiled-coil region" evidence="5">
    <location>
        <begin position="36"/>
        <end position="136"/>
    </location>
</feature>
<accession>C6BRK2</accession>
<keyword evidence="3 5" id="KW-0175">Coiled coil</keyword>
<protein>
    <recommendedName>
        <fullName evidence="9">DNA recombination protein RmuC</fullName>
    </recommendedName>
</protein>
<dbReference type="STRING" id="526222.Desal_1380"/>
<dbReference type="PANTHER" id="PTHR30563:SF0">
    <property type="entry name" value="DNA RECOMBINATION PROTEIN RMUC"/>
    <property type="match status" value="1"/>
</dbReference>
<proteinExistence type="inferred from homology"/>
<evidence type="ECO:0000313" key="8">
    <source>
        <dbReference type="Proteomes" id="UP000002601"/>
    </source>
</evidence>
<keyword evidence="8" id="KW-1185">Reference proteome</keyword>
<dbReference type="eggNOG" id="COG1322">
    <property type="taxonomic scope" value="Bacteria"/>
</dbReference>
<name>C6BRK2_MARSD</name>
<dbReference type="EMBL" id="CP001649">
    <property type="protein sequence ID" value="ACS79442.1"/>
    <property type="molecule type" value="Genomic_DNA"/>
</dbReference>
<comment type="function">
    <text evidence="1">Involved in DNA recombination.</text>
</comment>
<sequence>MFSLPSFEMIGNEYVLLGIFFAGLVLGMIISAVIGKRRLAEEKEKVEGLQDHLQEQLQLGARLEEQATQLPELKKELAQQRAQKHKLTTAYSNLYGKYKATKANLDNEKKQGQEKLTLLQEAKEELSDKFKSLAGEILEEKSKKFTDQNATNIKQILAPLGVKIHEFQEQVEKAYFQEGKDRSELAAQVKQLMNLNRQLSDDAHNLTKALKGQSKTRGDWGELILERVLEASGLRKDHEYTVQVSHTRQDGTRVQPDVVIHLPEEKHLVVDSKVSLTDYLKYTEAEDETKREVALKGHINSIKAHLKGLSTKNYQDLYGIKSPDFVIMFVPIEPAFALAISNDVALWQEAWNKNVLIVSPSTLLFVIRTVAHIWRQERQNQNAQEIANRGAILYDKFRNFVDDLEKVGERIRQTQDSYEKARTKLCNGSGNLIRQAEMLKELGVKPKRSIKKDLTEEALGSDEFQMLTEGEKDG</sequence>
<evidence type="ECO:0000256" key="1">
    <source>
        <dbReference type="ARBA" id="ARBA00003416"/>
    </source>
</evidence>
<feature type="transmembrane region" description="Helical" evidence="6">
    <location>
        <begin position="14"/>
        <end position="35"/>
    </location>
</feature>
<keyword evidence="6" id="KW-1133">Transmembrane helix</keyword>
<dbReference type="PANTHER" id="PTHR30563">
    <property type="entry name" value="DNA RECOMBINATION PROTEIN RMUC"/>
    <property type="match status" value="1"/>
</dbReference>
<evidence type="ECO:0000256" key="4">
    <source>
        <dbReference type="ARBA" id="ARBA00023172"/>
    </source>
</evidence>
<comment type="similarity">
    <text evidence="2">Belongs to the RmuC family.</text>
</comment>
<dbReference type="Proteomes" id="UP000002601">
    <property type="component" value="Chromosome"/>
</dbReference>
<keyword evidence="4" id="KW-0233">DNA recombination</keyword>
<gene>
    <name evidence="7" type="ordered locus">Desal_1380</name>
</gene>
<evidence type="ECO:0008006" key="9">
    <source>
        <dbReference type="Google" id="ProtNLM"/>
    </source>
</evidence>
<evidence type="ECO:0000256" key="6">
    <source>
        <dbReference type="SAM" id="Phobius"/>
    </source>
</evidence>
<evidence type="ECO:0000256" key="2">
    <source>
        <dbReference type="ARBA" id="ARBA00009840"/>
    </source>
</evidence>
<dbReference type="HOGENOM" id="CLU_024057_0_0_7"/>
<organism evidence="7 8">
    <name type="scientific">Maridesulfovibrio salexigens (strain ATCC 14822 / DSM 2638 / NCIMB 8403 / VKM B-1763)</name>
    <name type="common">Desulfovibrio salexigens</name>
    <dbReference type="NCBI Taxonomy" id="526222"/>
    <lineage>
        <taxon>Bacteria</taxon>
        <taxon>Pseudomonadati</taxon>
        <taxon>Thermodesulfobacteriota</taxon>
        <taxon>Desulfovibrionia</taxon>
        <taxon>Desulfovibrionales</taxon>
        <taxon>Desulfovibrionaceae</taxon>
        <taxon>Maridesulfovibrio</taxon>
    </lineage>
</organism>
<dbReference type="InterPro" id="IPR003798">
    <property type="entry name" value="DNA_recombination_RmuC"/>
</dbReference>
<feature type="coiled-coil region" evidence="5">
    <location>
        <begin position="182"/>
        <end position="209"/>
    </location>
</feature>
<keyword evidence="6" id="KW-0472">Membrane</keyword>
<dbReference type="KEGG" id="dsa:Desal_1380"/>
<evidence type="ECO:0000256" key="5">
    <source>
        <dbReference type="SAM" id="Coils"/>
    </source>
</evidence>
<evidence type="ECO:0000313" key="7">
    <source>
        <dbReference type="EMBL" id="ACS79442.1"/>
    </source>
</evidence>
<dbReference type="RefSeq" id="WP_015851260.1">
    <property type="nucleotide sequence ID" value="NC_012881.1"/>
</dbReference>
<reference evidence="7 8" key="1">
    <citation type="submission" date="2009-06" db="EMBL/GenBank/DDBJ databases">
        <title>Complete sequence of Desulfovibrio salexigens DSM 2638.</title>
        <authorList>
            <consortium name="US DOE Joint Genome Institute"/>
            <person name="Lucas S."/>
            <person name="Copeland A."/>
            <person name="Lapidus A."/>
            <person name="Glavina del Rio T."/>
            <person name="Tice H."/>
            <person name="Bruce D."/>
            <person name="Goodwin L."/>
            <person name="Pitluck S."/>
            <person name="Munk A.C."/>
            <person name="Brettin T."/>
            <person name="Detter J.C."/>
            <person name="Han C."/>
            <person name="Tapia R."/>
            <person name="Larimer F."/>
            <person name="Land M."/>
            <person name="Hauser L."/>
            <person name="Kyrpides N."/>
            <person name="Anderson I."/>
            <person name="Wall J.D."/>
            <person name="Arkin A.P."/>
            <person name="Dehal P."/>
            <person name="Chivian D."/>
            <person name="Giles B."/>
            <person name="Hazen T.C."/>
        </authorList>
    </citation>
    <scope>NUCLEOTIDE SEQUENCE [LARGE SCALE GENOMIC DNA]</scope>
    <source>
        <strain evidence="8">ATCC 14822 / DSM 2638 / NCIMB 8403 / VKM B-1763</strain>
    </source>
</reference>
<dbReference type="GO" id="GO:0006310">
    <property type="term" value="P:DNA recombination"/>
    <property type="evidence" value="ECO:0007669"/>
    <property type="project" value="UniProtKB-KW"/>
</dbReference>
<evidence type="ECO:0000256" key="3">
    <source>
        <dbReference type="ARBA" id="ARBA00023054"/>
    </source>
</evidence>
<keyword evidence="6" id="KW-0812">Transmembrane</keyword>
<dbReference type="AlphaFoldDB" id="C6BRK2"/>
<dbReference type="Pfam" id="PF02646">
    <property type="entry name" value="RmuC"/>
    <property type="match status" value="1"/>
</dbReference>